<keyword evidence="3" id="KW-1185">Reference proteome</keyword>
<reference evidence="2 3" key="1">
    <citation type="submission" date="2022-03" db="EMBL/GenBank/DDBJ databases">
        <title>A chromosomal length assembly of Cordylochernes scorpioides.</title>
        <authorList>
            <person name="Zeh D."/>
            <person name="Zeh J."/>
        </authorList>
    </citation>
    <scope>NUCLEOTIDE SEQUENCE [LARGE SCALE GENOMIC DNA]</scope>
    <source>
        <strain evidence="2">IN4F17</strain>
        <tissue evidence="2">Whole Body</tissue>
    </source>
</reference>
<dbReference type="InterPro" id="IPR041426">
    <property type="entry name" value="Mos1_HTH"/>
</dbReference>
<name>A0ABY6LRY2_9ARAC</name>
<evidence type="ECO:0000313" key="3">
    <source>
        <dbReference type="Proteomes" id="UP001235939"/>
    </source>
</evidence>
<dbReference type="Gene3D" id="1.10.10.10">
    <property type="entry name" value="Winged helix-like DNA-binding domain superfamily/Winged helix DNA-binding domain"/>
    <property type="match status" value="1"/>
</dbReference>
<evidence type="ECO:0000313" key="2">
    <source>
        <dbReference type="EMBL" id="UYV83996.1"/>
    </source>
</evidence>
<proteinExistence type="predicted"/>
<gene>
    <name evidence="2" type="ORF">LAZ67_X000847</name>
</gene>
<dbReference type="Pfam" id="PF17906">
    <property type="entry name" value="HTH_48"/>
    <property type="match status" value="1"/>
</dbReference>
<protein>
    <recommendedName>
        <fullName evidence="1">Mos1 transposase HTH domain-containing protein</fullName>
    </recommendedName>
</protein>
<dbReference type="PANTHER" id="PTHR46060">
    <property type="entry name" value="MARINER MOS1 TRANSPOSASE-LIKE PROTEIN"/>
    <property type="match status" value="1"/>
</dbReference>
<dbReference type="InterPro" id="IPR052709">
    <property type="entry name" value="Transposase-MT_Hybrid"/>
</dbReference>
<dbReference type="InterPro" id="IPR036388">
    <property type="entry name" value="WH-like_DNA-bd_sf"/>
</dbReference>
<organism evidence="2 3">
    <name type="scientific">Cordylochernes scorpioides</name>
    <dbReference type="NCBI Taxonomy" id="51811"/>
    <lineage>
        <taxon>Eukaryota</taxon>
        <taxon>Metazoa</taxon>
        <taxon>Ecdysozoa</taxon>
        <taxon>Arthropoda</taxon>
        <taxon>Chelicerata</taxon>
        <taxon>Arachnida</taxon>
        <taxon>Pseudoscorpiones</taxon>
        <taxon>Cheliferoidea</taxon>
        <taxon>Chernetidae</taxon>
        <taxon>Cordylochernes</taxon>
    </lineage>
</organism>
<feature type="domain" description="Mos1 transposase HTH" evidence="1">
    <location>
        <begin position="168"/>
        <end position="216"/>
    </location>
</feature>
<dbReference type="PANTHER" id="PTHR46060:SF2">
    <property type="entry name" value="HISTONE-LYSINE N-METHYLTRANSFERASE SETMAR"/>
    <property type="match status" value="1"/>
</dbReference>
<dbReference type="Gene3D" id="1.10.10.1450">
    <property type="match status" value="1"/>
</dbReference>
<dbReference type="Proteomes" id="UP001235939">
    <property type="component" value="Chromosome X"/>
</dbReference>
<sequence length="288" mass="32960">MADKERMVKSQLGIDNQTNISRPQQGALALFPPNLEIVIKKNFQRLSQETLALTNETYEDEKFSQTPVYFWYKRFKDGRKSIADDSRSGRPLTSTTDRNIGQVRALIVADRKITIDKISEILGISYDQQRETRLSICKDLIETANNDSDFLKTIITGLKMEYPVSKNKKFRHLLFFAFHQGQKAAEAARDICNVYGKGVIGERAAQKWFAKFKNGDLNLEDTPRSGRPSEFDEEHLKALLKEDGRQKTRELAEKMKCSAVTISNHLQSIDFSQKLGAWVPHELNETNK</sequence>
<dbReference type="EMBL" id="CP092886">
    <property type="protein sequence ID" value="UYV83996.1"/>
    <property type="molecule type" value="Genomic_DNA"/>
</dbReference>
<evidence type="ECO:0000259" key="1">
    <source>
        <dbReference type="Pfam" id="PF17906"/>
    </source>
</evidence>
<accession>A0ABY6LRY2</accession>